<feature type="transmembrane region" description="Helical" evidence="2">
    <location>
        <begin position="192"/>
        <end position="214"/>
    </location>
</feature>
<feature type="compositionally biased region" description="Polar residues" evidence="1">
    <location>
        <begin position="388"/>
        <end position="408"/>
    </location>
</feature>
<organism evidence="4 5">
    <name type="scientific">Trypanosoma cruzi (strain CL Brener)</name>
    <dbReference type="NCBI Taxonomy" id="353153"/>
    <lineage>
        <taxon>Eukaryota</taxon>
        <taxon>Discoba</taxon>
        <taxon>Euglenozoa</taxon>
        <taxon>Kinetoplastea</taxon>
        <taxon>Metakinetoplastina</taxon>
        <taxon>Trypanosomatida</taxon>
        <taxon>Trypanosomatidae</taxon>
        <taxon>Trypanosoma</taxon>
        <taxon>Schizotrypanum</taxon>
    </lineage>
</organism>
<evidence type="ECO:0000313" key="4">
    <source>
        <dbReference type="EMBL" id="EAN96016.1"/>
    </source>
</evidence>
<dbReference type="RefSeq" id="XP_817867.1">
    <property type="nucleotide sequence ID" value="XM_812774.1"/>
</dbReference>
<proteinExistence type="predicted"/>
<feature type="transmembrane region" description="Helical" evidence="2">
    <location>
        <begin position="103"/>
        <end position="123"/>
    </location>
</feature>
<keyword evidence="5" id="KW-1185">Reference proteome</keyword>
<feature type="signal peptide" evidence="3">
    <location>
        <begin position="1"/>
        <end position="28"/>
    </location>
</feature>
<comment type="caution">
    <text evidence="4">The sequence shown here is derived from an EMBL/GenBank/DDBJ whole genome shotgun (WGS) entry which is preliminary data.</text>
</comment>
<dbReference type="InParanoid" id="Q4DU05"/>
<keyword evidence="2" id="KW-1133">Transmembrane helix</keyword>
<keyword evidence="2" id="KW-0812">Transmembrane</keyword>
<accession>Q4DU05</accession>
<evidence type="ECO:0000256" key="3">
    <source>
        <dbReference type="SAM" id="SignalP"/>
    </source>
</evidence>
<feature type="compositionally biased region" description="Low complexity" evidence="1">
    <location>
        <begin position="369"/>
        <end position="380"/>
    </location>
</feature>
<feature type="region of interest" description="Disordered" evidence="1">
    <location>
        <begin position="314"/>
        <end position="546"/>
    </location>
</feature>
<name>Q4DU05_TRYCC</name>
<dbReference type="EMBL" id="AAHK01000177">
    <property type="protein sequence ID" value="EAN96016.1"/>
    <property type="molecule type" value="Genomic_DNA"/>
</dbReference>
<gene>
    <name evidence="4" type="ORF">Tc00.1047053506499.190</name>
</gene>
<dbReference type="GeneID" id="3549960"/>
<feature type="compositionally biased region" description="Low complexity" evidence="1">
    <location>
        <begin position="334"/>
        <end position="359"/>
    </location>
</feature>
<feature type="transmembrane region" description="Helical" evidence="2">
    <location>
        <begin position="66"/>
        <end position="91"/>
    </location>
</feature>
<evidence type="ECO:0000256" key="1">
    <source>
        <dbReference type="SAM" id="MobiDB-lite"/>
    </source>
</evidence>
<feature type="chain" id="PRO_5004237508" evidence="3">
    <location>
        <begin position="29"/>
        <end position="579"/>
    </location>
</feature>
<dbReference type="PaxDb" id="353153-Q4DU05"/>
<dbReference type="AlphaFoldDB" id="Q4DU05"/>
<dbReference type="STRING" id="353153.Q4DU05"/>
<dbReference type="KEGG" id="tcr:506499.190"/>
<dbReference type="Proteomes" id="UP000002296">
    <property type="component" value="Unassembled WGS sequence"/>
</dbReference>
<evidence type="ECO:0000313" key="5">
    <source>
        <dbReference type="Proteomes" id="UP000002296"/>
    </source>
</evidence>
<feature type="compositionally biased region" description="Low complexity" evidence="1">
    <location>
        <begin position="421"/>
        <end position="440"/>
    </location>
</feature>
<keyword evidence="2" id="KW-0472">Membrane</keyword>
<evidence type="ECO:0000256" key="2">
    <source>
        <dbReference type="SAM" id="Phobius"/>
    </source>
</evidence>
<keyword evidence="3" id="KW-0732">Signal</keyword>
<reference evidence="4 5" key="1">
    <citation type="journal article" date="2005" name="Science">
        <title>The genome sequence of Trypanosoma cruzi, etiologic agent of Chagas disease.</title>
        <authorList>
            <person name="El-Sayed N.M."/>
            <person name="Myler P.J."/>
            <person name="Bartholomeu D.C."/>
            <person name="Nilsson D."/>
            <person name="Aggarwal G."/>
            <person name="Tran A.N."/>
            <person name="Ghedin E."/>
            <person name="Worthey E.A."/>
            <person name="Delcher A.L."/>
            <person name="Blandin G."/>
            <person name="Westenberger S.J."/>
            <person name="Caler E."/>
            <person name="Cerqueira G.C."/>
            <person name="Branche C."/>
            <person name="Haas B."/>
            <person name="Anupama A."/>
            <person name="Arner E."/>
            <person name="Aslund L."/>
            <person name="Attipoe P."/>
            <person name="Bontempi E."/>
            <person name="Bringaud F."/>
            <person name="Burton P."/>
            <person name="Cadag E."/>
            <person name="Campbell D.A."/>
            <person name="Carrington M."/>
            <person name="Crabtree J."/>
            <person name="Darban H."/>
            <person name="da Silveira J.F."/>
            <person name="de Jong P."/>
            <person name="Edwards K."/>
            <person name="Englund P.T."/>
            <person name="Fazelina G."/>
            <person name="Feldblyum T."/>
            <person name="Ferella M."/>
            <person name="Frasch A.C."/>
            <person name="Gull K."/>
            <person name="Horn D."/>
            <person name="Hou L."/>
            <person name="Huang Y."/>
            <person name="Kindlund E."/>
            <person name="Klingbeil M."/>
            <person name="Kluge S."/>
            <person name="Koo H."/>
            <person name="Lacerda D."/>
            <person name="Levin M.J."/>
            <person name="Lorenzi H."/>
            <person name="Louie T."/>
            <person name="Machado C.R."/>
            <person name="McCulloch R."/>
            <person name="McKenna A."/>
            <person name="Mizuno Y."/>
            <person name="Mottram J.C."/>
            <person name="Nelson S."/>
            <person name="Ochaya S."/>
            <person name="Osoegawa K."/>
            <person name="Pai G."/>
            <person name="Parsons M."/>
            <person name="Pentony M."/>
            <person name="Pettersson U."/>
            <person name="Pop M."/>
            <person name="Ramirez J.L."/>
            <person name="Rinta J."/>
            <person name="Robertson L."/>
            <person name="Salzberg S.L."/>
            <person name="Sanchez D.O."/>
            <person name="Seyler A."/>
            <person name="Sharma R."/>
            <person name="Shetty J."/>
            <person name="Simpson A.J."/>
            <person name="Sisk E."/>
            <person name="Tammi M.T."/>
            <person name="Tarleton R."/>
            <person name="Teixeira S."/>
            <person name="Van Aken S."/>
            <person name="Vogt C."/>
            <person name="Ward P.N."/>
            <person name="Wickstead B."/>
            <person name="Wortman J."/>
            <person name="White O."/>
            <person name="Fraser C.M."/>
            <person name="Stuart K.D."/>
            <person name="Andersson B."/>
        </authorList>
    </citation>
    <scope>NUCLEOTIDE SEQUENCE [LARGE SCALE GENOMIC DNA]</scope>
    <source>
        <strain evidence="4 5">CL Brener</strain>
    </source>
</reference>
<protein>
    <submittedName>
        <fullName evidence="4">90 kDa surface protein, putative</fullName>
    </submittedName>
</protein>
<feature type="compositionally biased region" description="Basic and acidic residues" evidence="1">
    <location>
        <begin position="470"/>
        <end position="490"/>
    </location>
</feature>
<feature type="compositionally biased region" description="Low complexity" evidence="1">
    <location>
        <begin position="530"/>
        <end position="542"/>
    </location>
</feature>
<feature type="compositionally biased region" description="Low complexity" evidence="1">
    <location>
        <begin position="452"/>
        <end position="465"/>
    </location>
</feature>
<sequence length="579" mass="60291">MVGCCTLSCVTCFSLYLFCFCCPHAVPASLLCVPRTARKEDWRNRPDAAMKCEGMLCGLVEQDDRFYLPFFLGEGIIYTDTHACLVLLGTLNRIAARLIFLKVLEVLMDSYHFFFFFCFFRFFKFWFAGRCASFAVVMIPSVSFLVCASSGCCHLLPCGGCAWCSCCLSLIPFSCSCRSNPRYSTTKVLKMMCRVFCVVLVLALLCCCSCVFAVEEEEPQVTQVNAVCAGKDKLARWQLRGTSLWYNCTTAAAGFGQMICGMGVGNCKPEASQSRTIDGVKDAVITINVSTFTPDILKSWWERNVEPKAVTVAIGAAKPPEGPPGPPEDKISRETSSTPDSESPTADAANSAGAPSLAGAPGGAGESVPATRPGAGTPAARQEEASRDASTTNSKSSPAVVENSTDVPPSSLPATPGGAGANSAAGAAATTDSSAEASRAPDSAPAGDPQGAAHSTSAASAASESPPDPKPTEGSDHSSHDPPVELREETAAAPPTQLSQTGEDGGAAEGAEEDTAANTTETASGEGNNMAASMPAPLSSAPTTNALEKSVGTDACFHDTHLHALPPLVLAALTYGTLG</sequence>